<feature type="compositionally biased region" description="Low complexity" evidence="1">
    <location>
        <begin position="264"/>
        <end position="292"/>
    </location>
</feature>
<evidence type="ECO:0008006" key="4">
    <source>
        <dbReference type="Google" id="ProtNLM"/>
    </source>
</evidence>
<evidence type="ECO:0000313" key="2">
    <source>
        <dbReference type="EMBL" id="UXE04777.1"/>
    </source>
</evidence>
<feature type="compositionally biased region" description="Low complexity" evidence="1">
    <location>
        <begin position="152"/>
        <end position="170"/>
    </location>
</feature>
<accession>A0A977KPP1</accession>
<dbReference type="EMBL" id="OP297545">
    <property type="protein sequence ID" value="UXE04777.1"/>
    <property type="molecule type" value="Genomic_DNA"/>
</dbReference>
<organism evidence="2 3">
    <name type="scientific">Arthrobacter phage Shambre1</name>
    <dbReference type="NCBI Taxonomy" id="2927284"/>
    <lineage>
        <taxon>Viruses</taxon>
        <taxon>Duplodnaviria</taxon>
        <taxon>Heunggongvirae</taxon>
        <taxon>Uroviricota</taxon>
        <taxon>Caudoviricetes</taxon>
        <taxon>Bismarckvirus</taxon>
        <taxon>Bismarckvirus shambre1</taxon>
    </lineage>
</organism>
<sequence length="332" mass="34972">MTVFEKQTSRFFKLKNIGDQVSGFITDISEPRQATKFNANPQAPRVLDFWESSDGGAPRPKMEVILTLQTELREDGDDDGKRKVVVPVFYKDGSMMSAIQTACFGTGATDLEIGAWLGIRFTGHDPDSQNPQNPRKLYEAAYKRPAAGGGAFAQQQAAQQAPAPQQQPGGFQQGGFTGAPAPQQQAAQQAPAWQPPAAVNPATGEVGGQAAAPSWGGQTAAGQPVQDPSLYQPPANPTPEQQQAMNHFPAANGQQPAWQPPAPAAAQPGPYQQSAQQPPAAGPAPQAAPQQLPVVEVPVQQIRDLIAQGAPDNYIAATTGASMEAISAIRNI</sequence>
<protein>
    <recommendedName>
        <fullName evidence="4">SsDNA binding protein</fullName>
    </recommendedName>
</protein>
<feature type="region of interest" description="Disordered" evidence="1">
    <location>
        <begin position="148"/>
        <end position="292"/>
    </location>
</feature>
<reference evidence="2" key="1">
    <citation type="submission" date="2022-08" db="EMBL/GenBank/DDBJ databases">
        <authorList>
            <person name="Dojs M.A."/>
            <person name="Fleischacker C.L."/>
            <person name="Jackson S.M."/>
            <person name="Feiring S.B."/>
            <person name="Webb R.J."/>
            <person name="Schaefbauer A.B."/>
            <person name="Vigness C.A."/>
            <person name="Boyle B.L."/>
            <person name="Frank J.R."/>
            <person name="Fleischacker T.C."/>
            <person name="Ackerman S.B."/>
            <person name="Balish M.F."/>
            <person name="Garlena R.A."/>
            <person name="Russell D.A."/>
            <person name="Jacobs-Sera D."/>
            <person name="Hatfull G.F."/>
        </authorList>
    </citation>
    <scope>NUCLEOTIDE SEQUENCE</scope>
</reference>
<evidence type="ECO:0000313" key="3">
    <source>
        <dbReference type="Proteomes" id="UP001063033"/>
    </source>
</evidence>
<name>A0A977KPP1_9CAUD</name>
<dbReference type="GeneID" id="80020036"/>
<gene>
    <name evidence="2" type="primary">41</name>
    <name evidence="2" type="ORF">SEA_SHAMBRE1_41</name>
</gene>
<feature type="compositionally biased region" description="Low complexity" evidence="1">
    <location>
        <begin position="178"/>
        <end position="202"/>
    </location>
</feature>
<evidence type="ECO:0000256" key="1">
    <source>
        <dbReference type="SAM" id="MobiDB-lite"/>
    </source>
</evidence>
<proteinExistence type="predicted"/>
<dbReference type="Proteomes" id="UP001063033">
    <property type="component" value="Segment"/>
</dbReference>
<dbReference type="RefSeq" id="YP_010755384.1">
    <property type="nucleotide sequence ID" value="NC_073469.1"/>
</dbReference>
<dbReference type="KEGG" id="vg:80020036"/>
<keyword evidence="3" id="KW-1185">Reference proteome</keyword>